<keyword evidence="3" id="KW-1133">Transmembrane helix</keyword>
<dbReference type="SMART" id="SM00209">
    <property type="entry name" value="TSP1"/>
    <property type="match status" value="2"/>
</dbReference>
<keyword evidence="5" id="KW-1185">Reference proteome</keyword>
<evidence type="ECO:0000256" key="1">
    <source>
        <dbReference type="ARBA" id="ARBA00022737"/>
    </source>
</evidence>
<reference evidence="4 5" key="1">
    <citation type="submission" date="2022-12" db="EMBL/GenBank/DDBJ databases">
        <title>Chromosome-level genome of Tegillarca granosa.</title>
        <authorList>
            <person name="Kim J."/>
        </authorList>
    </citation>
    <scope>NUCLEOTIDE SEQUENCE [LARGE SCALE GENOMIC DNA]</scope>
    <source>
        <strain evidence="4">Teg-2019</strain>
        <tissue evidence="4">Adductor muscle</tissue>
    </source>
</reference>
<name>A0ABQ9FVV5_TEGGR</name>
<organism evidence="4 5">
    <name type="scientific">Tegillarca granosa</name>
    <name type="common">Malaysian cockle</name>
    <name type="synonym">Anadara granosa</name>
    <dbReference type="NCBI Taxonomy" id="220873"/>
    <lineage>
        <taxon>Eukaryota</taxon>
        <taxon>Metazoa</taxon>
        <taxon>Spiralia</taxon>
        <taxon>Lophotrochozoa</taxon>
        <taxon>Mollusca</taxon>
        <taxon>Bivalvia</taxon>
        <taxon>Autobranchia</taxon>
        <taxon>Pteriomorphia</taxon>
        <taxon>Arcoida</taxon>
        <taxon>Arcoidea</taxon>
        <taxon>Arcidae</taxon>
        <taxon>Tegillarca</taxon>
    </lineage>
</organism>
<protein>
    <submittedName>
        <fullName evidence="4">Uncharacterized protein</fullName>
    </submittedName>
</protein>
<dbReference type="Proteomes" id="UP001217089">
    <property type="component" value="Unassembled WGS sequence"/>
</dbReference>
<evidence type="ECO:0000256" key="3">
    <source>
        <dbReference type="SAM" id="Phobius"/>
    </source>
</evidence>
<feature type="transmembrane region" description="Helical" evidence="3">
    <location>
        <begin position="6"/>
        <end position="26"/>
    </location>
</feature>
<dbReference type="InterPro" id="IPR000884">
    <property type="entry name" value="TSP1_rpt"/>
</dbReference>
<comment type="caution">
    <text evidence="4">The sequence shown here is derived from an EMBL/GenBank/DDBJ whole genome shotgun (WGS) entry which is preliminary data.</text>
</comment>
<evidence type="ECO:0000313" key="4">
    <source>
        <dbReference type="EMBL" id="KAJ8320276.1"/>
    </source>
</evidence>
<feature type="transmembrane region" description="Helical" evidence="3">
    <location>
        <begin position="229"/>
        <end position="247"/>
    </location>
</feature>
<keyword evidence="2" id="KW-1015">Disulfide bond</keyword>
<dbReference type="PANTHER" id="PTHR22906:SF21">
    <property type="entry name" value="SEMA DOMAIN-CONTAINING PROTEIN"/>
    <property type="match status" value="1"/>
</dbReference>
<proteinExistence type="predicted"/>
<accession>A0ABQ9FVV5</accession>
<evidence type="ECO:0000313" key="5">
    <source>
        <dbReference type="Proteomes" id="UP001217089"/>
    </source>
</evidence>
<dbReference type="Pfam" id="PF00090">
    <property type="entry name" value="TSP_1"/>
    <property type="match status" value="3"/>
</dbReference>
<feature type="transmembrane region" description="Helical" evidence="3">
    <location>
        <begin position="94"/>
        <end position="114"/>
    </location>
</feature>
<dbReference type="PROSITE" id="PS50092">
    <property type="entry name" value="TSP1"/>
    <property type="match status" value="2"/>
</dbReference>
<feature type="transmembrane region" description="Helical" evidence="3">
    <location>
        <begin position="186"/>
        <end position="208"/>
    </location>
</feature>
<evidence type="ECO:0000256" key="2">
    <source>
        <dbReference type="ARBA" id="ARBA00023157"/>
    </source>
</evidence>
<keyword evidence="3" id="KW-0812">Transmembrane</keyword>
<dbReference type="SUPFAM" id="SSF82895">
    <property type="entry name" value="TSP-1 type 1 repeat"/>
    <property type="match status" value="2"/>
</dbReference>
<sequence length="355" mass="40081">MSSLNVFFTIVNTILPTFFFFVDGGWGSWGPYSPCSAVCGSQSNGFRYAQRYCTNPAPQYNGRDCTGDKYKYIPCSPTCSCNAHYIIVKQKKIYIYKFIHHLFLLDIFVLFTFYNPQLTERGQSGAAGNTVLLRVEAIRIRNCDNPPKATIFGKDCEGDRQQQQTCNTQHCPNTVLWSKEYGNDQMIHKAFCECIIFLAIKFLLLFSMSSKVLVKCLERIFYYQCLKKTLVSFIFVLLFIDGGWTSWSVYSPCTQTCGTGSKSRTRTCSSPPPRYNGKVCSGASLETATCNTNHCPGIFFPWTLCYNSFHEEQCLDREHVLIPSPEYGGALCIGFASETMQCNAQNCPIDGNWGE</sequence>
<gene>
    <name evidence="4" type="ORF">KUTeg_001863</name>
</gene>
<dbReference type="PANTHER" id="PTHR22906">
    <property type="entry name" value="PROPERDIN"/>
    <property type="match status" value="1"/>
</dbReference>
<dbReference type="Gene3D" id="2.20.100.10">
    <property type="entry name" value="Thrombospondin type-1 (TSP1) repeat"/>
    <property type="match status" value="3"/>
</dbReference>
<keyword evidence="1" id="KW-0677">Repeat</keyword>
<dbReference type="PRINTS" id="PR01705">
    <property type="entry name" value="TSP1REPEAT"/>
</dbReference>
<dbReference type="InterPro" id="IPR052065">
    <property type="entry name" value="Compl_asym_regulator"/>
</dbReference>
<dbReference type="EMBL" id="JARBDR010000141">
    <property type="protein sequence ID" value="KAJ8320276.1"/>
    <property type="molecule type" value="Genomic_DNA"/>
</dbReference>
<keyword evidence="3" id="KW-0472">Membrane</keyword>
<dbReference type="InterPro" id="IPR036383">
    <property type="entry name" value="TSP1_rpt_sf"/>
</dbReference>